<protein>
    <submittedName>
        <fullName evidence="1">Uncharacterized protein</fullName>
    </submittedName>
</protein>
<name>A0ACB9S976_9MYRT</name>
<evidence type="ECO:0000313" key="1">
    <source>
        <dbReference type="EMBL" id="KAI4387745.1"/>
    </source>
</evidence>
<dbReference type="EMBL" id="CM042880">
    <property type="protein sequence ID" value="KAI4387745.1"/>
    <property type="molecule type" value="Genomic_DNA"/>
</dbReference>
<comment type="caution">
    <text evidence="1">The sequence shown here is derived from an EMBL/GenBank/DDBJ whole genome shotgun (WGS) entry which is preliminary data.</text>
</comment>
<dbReference type="Proteomes" id="UP001057402">
    <property type="component" value="Chromosome 1"/>
</dbReference>
<gene>
    <name evidence="1" type="ORF">MLD38_000152</name>
</gene>
<organism evidence="1 2">
    <name type="scientific">Melastoma candidum</name>
    <dbReference type="NCBI Taxonomy" id="119954"/>
    <lineage>
        <taxon>Eukaryota</taxon>
        <taxon>Viridiplantae</taxon>
        <taxon>Streptophyta</taxon>
        <taxon>Embryophyta</taxon>
        <taxon>Tracheophyta</taxon>
        <taxon>Spermatophyta</taxon>
        <taxon>Magnoliopsida</taxon>
        <taxon>eudicotyledons</taxon>
        <taxon>Gunneridae</taxon>
        <taxon>Pentapetalae</taxon>
        <taxon>rosids</taxon>
        <taxon>malvids</taxon>
        <taxon>Myrtales</taxon>
        <taxon>Melastomataceae</taxon>
        <taxon>Melastomatoideae</taxon>
        <taxon>Melastomateae</taxon>
        <taxon>Melastoma</taxon>
    </lineage>
</organism>
<evidence type="ECO:0000313" key="2">
    <source>
        <dbReference type="Proteomes" id="UP001057402"/>
    </source>
</evidence>
<accession>A0ACB9S976</accession>
<keyword evidence="2" id="KW-1185">Reference proteome</keyword>
<proteinExistence type="predicted"/>
<reference evidence="2" key="1">
    <citation type="journal article" date="2023" name="Front. Plant Sci.">
        <title>Chromosomal-level genome assembly of Melastoma candidum provides insights into trichome evolution.</title>
        <authorList>
            <person name="Zhong Y."/>
            <person name="Wu W."/>
            <person name="Sun C."/>
            <person name="Zou P."/>
            <person name="Liu Y."/>
            <person name="Dai S."/>
            <person name="Zhou R."/>
        </authorList>
    </citation>
    <scope>NUCLEOTIDE SEQUENCE [LARGE SCALE GENOMIC DNA]</scope>
</reference>
<sequence>MGRCEGEDSQNTITKELKNILDLIYESELWNGPISILVEEYMQGSTKYSDLLANVEGTMTIGRCDKEVALVRESLIEAQANKKTDVKKEAILQGQLAVVFHFSLFILGSLVYYFFFLSSRKRY</sequence>